<gene>
    <name evidence="2" type="ORF">HYC85_029933</name>
</gene>
<keyword evidence="3" id="KW-1185">Reference proteome</keyword>
<reference evidence="2 3" key="2">
    <citation type="submission" date="2020-07" db="EMBL/GenBank/DDBJ databases">
        <title>Genome assembly of wild tea tree DASZ reveals pedigree and selection history of tea varieties.</title>
        <authorList>
            <person name="Zhang W."/>
        </authorList>
    </citation>
    <scope>NUCLEOTIDE SEQUENCE [LARGE SCALE GENOMIC DNA]</scope>
    <source>
        <strain evidence="3">cv. G240</strain>
        <tissue evidence="2">Leaf</tissue>
    </source>
</reference>
<sequence length="368" mass="40671">MARKRKPDHPLRMMSDVVPTVATTISGTTIRRGITSSTISATASTTINGTTTTIIYSASTPTIGASTISGTTIRGGITASTIRAAISATASTTISGTIAAIIPTRVIDPSTSSQCTSGHVSSSSTSSRRGRGCAKGIREWGTGTKLDIQFDENYCPIGDNVSKVTTQLRIIVQNGNIVPLTFLDWNTVPDDILDAIWKDVKDNLNIYPEEYKPICMKNCNSISKDHKNKIKAKYFKPRSSNPNLKDDVPLHIVPSQWEELVEYWHTSDAKDEFNHQLSMLPEDCRTLEARNAIFHELIGHDGHGYCRTYGRTVPRRAVYKDGAGPSQSTPQPSTIVQITQKVRAELRDEFREELRRRCEQSSLHIYSR</sequence>
<proteinExistence type="predicted"/>
<accession>A0A7J7FZC2</accession>
<dbReference type="Proteomes" id="UP000593564">
    <property type="component" value="Unassembled WGS sequence"/>
</dbReference>
<dbReference type="PANTHER" id="PTHR33144:SF25">
    <property type="entry name" value="DUF4216 DOMAIN-CONTAINING PROTEIN"/>
    <property type="match status" value="1"/>
</dbReference>
<dbReference type="AlphaFoldDB" id="A0A7J7FZC2"/>
<feature type="region of interest" description="Disordered" evidence="1">
    <location>
        <begin position="111"/>
        <end position="133"/>
    </location>
</feature>
<dbReference type="EMBL" id="JACBKZ010000014">
    <property type="protein sequence ID" value="KAF5933762.1"/>
    <property type="molecule type" value="Genomic_DNA"/>
</dbReference>
<comment type="caution">
    <text evidence="2">The sequence shown here is derived from an EMBL/GenBank/DDBJ whole genome shotgun (WGS) entry which is preliminary data.</text>
</comment>
<reference evidence="3" key="1">
    <citation type="journal article" date="2020" name="Nat. Commun.">
        <title>Genome assembly of wild tea tree DASZ reveals pedigree and selection history of tea varieties.</title>
        <authorList>
            <person name="Zhang W."/>
            <person name="Zhang Y."/>
            <person name="Qiu H."/>
            <person name="Guo Y."/>
            <person name="Wan H."/>
            <person name="Zhang X."/>
            <person name="Scossa F."/>
            <person name="Alseekh S."/>
            <person name="Zhang Q."/>
            <person name="Wang P."/>
            <person name="Xu L."/>
            <person name="Schmidt M.H."/>
            <person name="Jia X."/>
            <person name="Li D."/>
            <person name="Zhu A."/>
            <person name="Guo F."/>
            <person name="Chen W."/>
            <person name="Ni D."/>
            <person name="Usadel B."/>
            <person name="Fernie A.R."/>
            <person name="Wen W."/>
        </authorList>
    </citation>
    <scope>NUCLEOTIDE SEQUENCE [LARGE SCALE GENOMIC DNA]</scope>
    <source>
        <strain evidence="3">cv. G240</strain>
    </source>
</reference>
<dbReference type="PANTHER" id="PTHR33144">
    <property type="entry name" value="OS10G0409366 PROTEIN-RELATED"/>
    <property type="match status" value="1"/>
</dbReference>
<protein>
    <submittedName>
        <fullName evidence="2">Uncharacterized protein</fullName>
    </submittedName>
</protein>
<organism evidence="2 3">
    <name type="scientific">Camellia sinensis</name>
    <name type="common">Tea plant</name>
    <name type="synonym">Thea sinensis</name>
    <dbReference type="NCBI Taxonomy" id="4442"/>
    <lineage>
        <taxon>Eukaryota</taxon>
        <taxon>Viridiplantae</taxon>
        <taxon>Streptophyta</taxon>
        <taxon>Embryophyta</taxon>
        <taxon>Tracheophyta</taxon>
        <taxon>Spermatophyta</taxon>
        <taxon>Magnoliopsida</taxon>
        <taxon>eudicotyledons</taxon>
        <taxon>Gunneridae</taxon>
        <taxon>Pentapetalae</taxon>
        <taxon>asterids</taxon>
        <taxon>Ericales</taxon>
        <taxon>Theaceae</taxon>
        <taxon>Camellia</taxon>
    </lineage>
</organism>
<evidence type="ECO:0000313" key="2">
    <source>
        <dbReference type="EMBL" id="KAF5933762.1"/>
    </source>
</evidence>
<evidence type="ECO:0000256" key="1">
    <source>
        <dbReference type="SAM" id="MobiDB-lite"/>
    </source>
</evidence>
<evidence type="ECO:0000313" key="3">
    <source>
        <dbReference type="Proteomes" id="UP000593564"/>
    </source>
</evidence>
<feature type="compositionally biased region" description="Low complexity" evidence="1">
    <location>
        <begin position="111"/>
        <end position="127"/>
    </location>
</feature>
<name>A0A7J7FZC2_CAMSI</name>